<dbReference type="PANTHER" id="PTHR43384:SF6">
    <property type="entry name" value="SEPTUM SITE-DETERMINING PROTEIN MIND HOMOLOG, CHLOROPLASTIC"/>
    <property type="match status" value="1"/>
</dbReference>
<keyword evidence="3" id="KW-0597">Phosphoprotein</keyword>
<comment type="caution">
    <text evidence="7">The sequence shown here is derived from an EMBL/GenBank/DDBJ whole genome shotgun (WGS) entry which is preliminary data.</text>
</comment>
<keyword evidence="5" id="KW-1133">Transmembrane helix</keyword>
<gene>
    <name evidence="7" type="ORF">HMPREF0183_1351</name>
</gene>
<keyword evidence="5" id="KW-0812">Transmembrane</keyword>
<feature type="domain" description="Response regulatory" evidence="6">
    <location>
        <begin position="3"/>
        <end position="120"/>
    </location>
</feature>
<evidence type="ECO:0000313" key="7">
    <source>
        <dbReference type="EMBL" id="EFG47360.1"/>
    </source>
</evidence>
<dbReference type="SUPFAM" id="SSF52540">
    <property type="entry name" value="P-loop containing nucleoside triphosphate hydrolases"/>
    <property type="match status" value="1"/>
</dbReference>
<evidence type="ECO:0000256" key="3">
    <source>
        <dbReference type="PROSITE-ProRule" id="PRU00169"/>
    </source>
</evidence>
<keyword evidence="8" id="KW-1185">Reference proteome</keyword>
<name>D4YN42_9MICO</name>
<dbReference type="InterPro" id="IPR027417">
    <property type="entry name" value="P-loop_NTPase"/>
</dbReference>
<keyword evidence="1" id="KW-0547">Nucleotide-binding</keyword>
<evidence type="ECO:0000256" key="2">
    <source>
        <dbReference type="ARBA" id="ARBA00022840"/>
    </source>
</evidence>
<dbReference type="Pfam" id="PF07811">
    <property type="entry name" value="TadE"/>
    <property type="match status" value="1"/>
</dbReference>
<feature type="modified residue" description="4-aspartylphosphate" evidence="3">
    <location>
        <position position="55"/>
    </location>
</feature>
<feature type="region of interest" description="Disordered" evidence="4">
    <location>
        <begin position="388"/>
        <end position="411"/>
    </location>
</feature>
<evidence type="ECO:0000259" key="6">
    <source>
        <dbReference type="PROSITE" id="PS50110"/>
    </source>
</evidence>
<feature type="transmembrane region" description="Helical" evidence="5">
    <location>
        <begin position="418"/>
        <end position="445"/>
    </location>
</feature>
<dbReference type="GO" id="GO:0016887">
    <property type="term" value="F:ATP hydrolysis activity"/>
    <property type="evidence" value="ECO:0007669"/>
    <property type="project" value="TreeGrafter"/>
</dbReference>
<reference evidence="7 8" key="1">
    <citation type="submission" date="2010-04" db="EMBL/GenBank/DDBJ databases">
        <authorList>
            <person name="Qin X."/>
            <person name="Bachman B."/>
            <person name="Battles P."/>
            <person name="Bell A."/>
            <person name="Bess C."/>
            <person name="Bickham C."/>
            <person name="Chaboub L."/>
            <person name="Chen D."/>
            <person name="Coyle M."/>
            <person name="Deiros D.R."/>
            <person name="Dinh H."/>
            <person name="Forbes L."/>
            <person name="Fowler G."/>
            <person name="Francisco L."/>
            <person name="Fu Q."/>
            <person name="Gubbala S."/>
            <person name="Hale W."/>
            <person name="Han Y."/>
            <person name="Hemphill L."/>
            <person name="Highlander S.K."/>
            <person name="Hirani K."/>
            <person name="Hogues M."/>
            <person name="Jackson L."/>
            <person name="Jakkamsetti A."/>
            <person name="Javaid M."/>
            <person name="Jiang H."/>
            <person name="Korchina V."/>
            <person name="Kovar C."/>
            <person name="Lara F."/>
            <person name="Lee S."/>
            <person name="Mata R."/>
            <person name="Mathew T."/>
            <person name="Moen C."/>
            <person name="Morales K."/>
            <person name="Munidasa M."/>
            <person name="Nazareth L."/>
            <person name="Ngo R."/>
            <person name="Nguyen L."/>
            <person name="Okwuonu G."/>
            <person name="Ongeri F."/>
            <person name="Patil S."/>
            <person name="Petrosino J."/>
            <person name="Pham C."/>
            <person name="Pham P."/>
            <person name="Pu L.-L."/>
            <person name="Puazo M."/>
            <person name="Raj R."/>
            <person name="Reid J."/>
            <person name="Rouhana J."/>
            <person name="Saada N."/>
            <person name="Shang Y."/>
            <person name="Simmons D."/>
            <person name="Thornton R."/>
            <person name="Warren J."/>
            <person name="Weissenberger G."/>
            <person name="Zhang J."/>
            <person name="Zhang L."/>
            <person name="Zhou C."/>
            <person name="Zhu D."/>
            <person name="Muzny D."/>
            <person name="Worley K."/>
            <person name="Gibbs R."/>
        </authorList>
    </citation>
    <scope>NUCLEOTIDE SEQUENCE [LARGE SCALE GENOMIC DNA]</scope>
    <source>
        <strain evidence="7 8">ATCC 49030</strain>
    </source>
</reference>
<dbReference type="InterPro" id="IPR011006">
    <property type="entry name" value="CheY-like_superfamily"/>
</dbReference>
<dbReference type="PANTHER" id="PTHR43384">
    <property type="entry name" value="SEPTUM SITE-DETERMINING PROTEIN MIND HOMOLOG, CHLOROPLASTIC-RELATED"/>
    <property type="match status" value="1"/>
</dbReference>
<keyword evidence="2" id="KW-0067">ATP-binding</keyword>
<dbReference type="InterPro" id="IPR012495">
    <property type="entry name" value="TadE-like_dom"/>
</dbReference>
<evidence type="ECO:0000313" key="8">
    <source>
        <dbReference type="Proteomes" id="UP000005714"/>
    </source>
</evidence>
<dbReference type="AlphaFoldDB" id="D4YN42"/>
<dbReference type="Gene3D" id="3.40.50.300">
    <property type="entry name" value="P-loop containing nucleotide triphosphate hydrolases"/>
    <property type="match status" value="1"/>
</dbReference>
<keyword evidence="5" id="KW-0472">Membrane</keyword>
<evidence type="ECO:0000256" key="5">
    <source>
        <dbReference type="SAM" id="Phobius"/>
    </source>
</evidence>
<dbReference type="GO" id="GO:0005829">
    <property type="term" value="C:cytosol"/>
    <property type="evidence" value="ECO:0007669"/>
    <property type="project" value="TreeGrafter"/>
</dbReference>
<accession>D4YN42</accession>
<sequence length="517" mass="56116">MTSAVLISSSEDRGTNIRASLGDAGLTIYRQYSSTSAFLAALPTMSDEVDLIVIDQDVEPINAWDLAREISMRFPALPTAVVLDSPTQADYARAMDANIRSVIAYPLEFEDVQRKVQSALAWAKTVRTVVFDRTAEGSSPSKAGRMITLSGSKGGVGVSTIATHLAREAAKADPSKAIVLVDFDLLKADLSIVLNVPQSRTVTDILGVVEELSRQQIQDVLYTSPDGFSVFFGPKNGEESELVTELVTRKIFGQLRSHFDLVIVDAGCHLNEANSAAIEMADDAYIVATSDVLSLRGSHRLAQLWKRLGIRPTDSSKVILNKVNKKQDLQPEAAKKVVGLPVIPQYIPESISAIELAMNHRDPSLVTPVWSARVKRLGAEMGILPEEQLSVAPPPAKPKKRKTRKRNRKERGQSTLEFAGIFVLFIFIALVGFQSVLLGMTWIYASGAANEGARAAAVNESAVSAAESHTPAAWRKNMSVTQSHDSVHVSIKTPTIVQMSERYALIINTSAGIVKED</sequence>
<evidence type="ECO:0000256" key="1">
    <source>
        <dbReference type="ARBA" id="ARBA00022741"/>
    </source>
</evidence>
<proteinExistence type="predicted"/>
<dbReference type="GO" id="GO:0000160">
    <property type="term" value="P:phosphorelay signal transduction system"/>
    <property type="evidence" value="ECO:0007669"/>
    <property type="project" value="InterPro"/>
</dbReference>
<dbReference type="EMBL" id="ADNU01000039">
    <property type="protein sequence ID" value="EFG47360.1"/>
    <property type="molecule type" value="Genomic_DNA"/>
</dbReference>
<dbReference type="GO" id="GO:0051782">
    <property type="term" value="P:negative regulation of cell division"/>
    <property type="evidence" value="ECO:0007669"/>
    <property type="project" value="TreeGrafter"/>
</dbReference>
<dbReference type="Proteomes" id="UP000005714">
    <property type="component" value="Unassembled WGS sequence"/>
</dbReference>
<evidence type="ECO:0000256" key="4">
    <source>
        <dbReference type="SAM" id="MobiDB-lite"/>
    </source>
</evidence>
<dbReference type="InterPro" id="IPR025669">
    <property type="entry name" value="AAA_dom"/>
</dbReference>
<protein>
    <submittedName>
        <fullName evidence="7">TadE-like protein</fullName>
    </submittedName>
</protein>
<dbReference type="GO" id="GO:0005524">
    <property type="term" value="F:ATP binding"/>
    <property type="evidence" value="ECO:0007669"/>
    <property type="project" value="UniProtKB-KW"/>
</dbReference>
<dbReference type="InterPro" id="IPR001789">
    <property type="entry name" value="Sig_transdc_resp-reg_receiver"/>
</dbReference>
<dbReference type="eggNOG" id="COG4963">
    <property type="taxonomic scope" value="Bacteria"/>
</dbReference>
<dbReference type="STRING" id="585530.HMPREF0183_1351"/>
<dbReference type="Gene3D" id="3.40.50.2300">
    <property type="match status" value="1"/>
</dbReference>
<dbReference type="Pfam" id="PF13614">
    <property type="entry name" value="AAA_31"/>
    <property type="match status" value="1"/>
</dbReference>
<organism evidence="7 8">
    <name type="scientific">Brevibacterium mcbrellneri ATCC 49030</name>
    <dbReference type="NCBI Taxonomy" id="585530"/>
    <lineage>
        <taxon>Bacteria</taxon>
        <taxon>Bacillati</taxon>
        <taxon>Actinomycetota</taxon>
        <taxon>Actinomycetes</taxon>
        <taxon>Micrococcales</taxon>
        <taxon>Brevibacteriaceae</taxon>
        <taxon>Brevibacterium</taxon>
    </lineage>
</organism>
<feature type="compositionally biased region" description="Basic residues" evidence="4">
    <location>
        <begin position="397"/>
        <end position="409"/>
    </location>
</feature>
<dbReference type="RefSeq" id="WP_005884196.1">
    <property type="nucleotide sequence ID" value="NZ_ADNU01000039.1"/>
</dbReference>
<dbReference type="SUPFAM" id="SSF52172">
    <property type="entry name" value="CheY-like"/>
    <property type="match status" value="1"/>
</dbReference>
<dbReference type="InterPro" id="IPR050625">
    <property type="entry name" value="ParA/MinD_ATPase"/>
</dbReference>
<dbReference type="PROSITE" id="PS50110">
    <property type="entry name" value="RESPONSE_REGULATORY"/>
    <property type="match status" value="1"/>
</dbReference>
<dbReference type="GO" id="GO:0009898">
    <property type="term" value="C:cytoplasmic side of plasma membrane"/>
    <property type="evidence" value="ECO:0007669"/>
    <property type="project" value="TreeGrafter"/>
</dbReference>